<dbReference type="AlphaFoldDB" id="A0AAE3U2J2"/>
<evidence type="ECO:0000256" key="1">
    <source>
        <dbReference type="SAM" id="MobiDB-lite"/>
    </source>
</evidence>
<evidence type="ECO:0000313" key="3">
    <source>
        <dbReference type="Proteomes" id="UP001161580"/>
    </source>
</evidence>
<dbReference type="RefSeq" id="WP_311785606.1">
    <property type="nucleotide sequence ID" value="NZ_JALDYY010000002.1"/>
</dbReference>
<dbReference type="Proteomes" id="UP001161580">
    <property type="component" value="Unassembled WGS sequence"/>
</dbReference>
<comment type="caution">
    <text evidence="2">The sequence shown here is derived from an EMBL/GenBank/DDBJ whole genome shotgun (WGS) entry which is preliminary data.</text>
</comment>
<sequence length="140" mass="14953">MWFLIKGSFWFALVLVALSFFGPPPSEEADGPRLELTDAFGAATQAYQYVTAICLEKPDVCEKGAEAFTALGHRAREGARVAYELLGTQFGDDTAEDLTPPAELATSTKAGENEPVAEKTASDAVVTGTVVPQPYRKPAL</sequence>
<feature type="region of interest" description="Disordered" evidence="1">
    <location>
        <begin position="91"/>
        <end position="125"/>
    </location>
</feature>
<organism evidence="2 3">
    <name type="scientific">Ferirhizobium litorale</name>
    <dbReference type="NCBI Taxonomy" id="2927786"/>
    <lineage>
        <taxon>Bacteria</taxon>
        <taxon>Pseudomonadati</taxon>
        <taxon>Pseudomonadota</taxon>
        <taxon>Alphaproteobacteria</taxon>
        <taxon>Hyphomicrobiales</taxon>
        <taxon>Rhizobiaceae</taxon>
        <taxon>Ferirhizobium</taxon>
    </lineage>
</organism>
<name>A0AAE3U2J2_9HYPH</name>
<dbReference type="InterPro" id="IPR035220">
    <property type="entry name" value="DUF5330"/>
</dbReference>
<accession>A0AAE3U2J2</accession>
<reference evidence="2" key="1">
    <citation type="submission" date="2022-03" db="EMBL/GenBank/DDBJ databases">
        <title>Fererhizobium litorale gen. nov., sp. nov., isolated from sandy sediments of the Sea of Japan seashore.</title>
        <authorList>
            <person name="Romanenko L."/>
            <person name="Kurilenko V."/>
            <person name="Otstavnykh N."/>
            <person name="Svetashev V."/>
            <person name="Tekutyeva L."/>
            <person name="Isaeva M."/>
            <person name="Mikhailov V."/>
        </authorList>
    </citation>
    <scope>NUCLEOTIDE SEQUENCE</scope>
    <source>
        <strain evidence="2">KMM 9576</strain>
    </source>
</reference>
<dbReference type="Pfam" id="PF17264">
    <property type="entry name" value="DUF5330"/>
    <property type="match status" value="1"/>
</dbReference>
<dbReference type="EMBL" id="JALDYZ010000002">
    <property type="protein sequence ID" value="MDI7921433.1"/>
    <property type="molecule type" value="Genomic_DNA"/>
</dbReference>
<evidence type="ECO:0000313" key="2">
    <source>
        <dbReference type="EMBL" id="MDI7921433.1"/>
    </source>
</evidence>
<keyword evidence="3" id="KW-1185">Reference proteome</keyword>
<gene>
    <name evidence="2" type="ORF">MRS75_04960</name>
</gene>
<protein>
    <submittedName>
        <fullName evidence="2">DUF5330 domain-containing protein</fullName>
    </submittedName>
</protein>
<proteinExistence type="predicted"/>